<dbReference type="eggNOG" id="ENOG5033APU">
    <property type="taxonomic scope" value="Bacteria"/>
</dbReference>
<dbReference type="KEGG" id="sve:SVEN_2065"/>
<dbReference type="EMBL" id="FR845719">
    <property type="protein sequence ID" value="CCA55351.1"/>
    <property type="molecule type" value="Genomic_DNA"/>
</dbReference>
<gene>
    <name evidence="1" type="ordered locus">SVEN_2065</name>
</gene>
<protein>
    <submittedName>
        <fullName evidence="1">Uncharacterized protein</fullName>
    </submittedName>
</protein>
<dbReference type="HOGENOM" id="CLU_114566_0_0_11"/>
<keyword evidence="2" id="KW-1185">Reference proteome</keyword>
<dbReference type="Proteomes" id="UP000006854">
    <property type="component" value="Chromosome"/>
</dbReference>
<reference evidence="1 2" key="1">
    <citation type="journal article" date="2011" name="BMC Genomics">
        <title>Genome-wide analysis of the role of GlnR in Streptomyces venezuelae provides new insights into global nitrogen regulation in actinomycetes.</title>
        <authorList>
            <person name="Pullan S.T."/>
            <person name="Bibb M.J."/>
            <person name="Merrick M."/>
        </authorList>
    </citation>
    <scope>NUCLEOTIDE SEQUENCE [LARGE SCALE GENOMIC DNA]</scope>
    <source>
        <strain evidence="2">ATCC 10712 / CBS 650.69 / DSM 40230 / JCM 4526 / NBRC 13096 / PD 04745</strain>
    </source>
</reference>
<name>F2RKW2_STRVP</name>
<dbReference type="AlphaFoldDB" id="F2RKW2"/>
<evidence type="ECO:0000313" key="2">
    <source>
        <dbReference type="Proteomes" id="UP000006854"/>
    </source>
</evidence>
<evidence type="ECO:0000313" key="1">
    <source>
        <dbReference type="EMBL" id="CCA55351.1"/>
    </source>
</evidence>
<dbReference type="STRING" id="953739.SVEN_2065"/>
<proteinExistence type="predicted"/>
<sequence length="208" mass="22515">MRGWLGVEPSGEEGFEVIENVVLALNAGPTRGGVKVAGGLRFSWELVGVGGATYRIGDGASEHGAHVGYCTDALADLLYAMTGLYGGSSGERFSFDCEPMEVRWLLRRQGADVGIAVFEFPDGGTTWGSSDETGGVLLWSSTQPRTVLCHAVMEAAETVLREHGEEGYQEMWMMHPFPVAALQDLRRMHRRSDDCRHPQCRPAPATGG</sequence>
<organism evidence="1 2">
    <name type="scientific">Streptomyces venezuelae (strain ATCC 10712 / CBS 650.69 / DSM 40230 / JCM 4526 / NBRC 13096 / PD 04745)</name>
    <dbReference type="NCBI Taxonomy" id="953739"/>
    <lineage>
        <taxon>Bacteria</taxon>
        <taxon>Bacillati</taxon>
        <taxon>Actinomycetota</taxon>
        <taxon>Actinomycetes</taxon>
        <taxon>Kitasatosporales</taxon>
        <taxon>Streptomycetaceae</taxon>
        <taxon>Streptomyces</taxon>
    </lineage>
</organism>
<accession>F2RKW2</accession>